<feature type="domain" description="HTH lysR-type" evidence="5">
    <location>
        <begin position="7"/>
        <end position="63"/>
    </location>
</feature>
<dbReference type="Proteomes" id="UP000694660">
    <property type="component" value="Unassembled WGS sequence"/>
</dbReference>
<evidence type="ECO:0000256" key="2">
    <source>
        <dbReference type="ARBA" id="ARBA00023015"/>
    </source>
</evidence>
<evidence type="ECO:0000256" key="1">
    <source>
        <dbReference type="ARBA" id="ARBA00009437"/>
    </source>
</evidence>
<dbReference type="Pfam" id="PF03466">
    <property type="entry name" value="LysR_substrate"/>
    <property type="match status" value="1"/>
</dbReference>
<proteinExistence type="inferred from homology"/>
<gene>
    <name evidence="6" type="ORF">I8J34_01620</name>
</gene>
<keyword evidence="4" id="KW-0804">Transcription</keyword>
<name>A0A944H670_DENI1</name>
<protein>
    <submittedName>
        <fullName evidence="6">LysR family transcriptional regulator</fullName>
    </submittedName>
</protein>
<dbReference type="Gene3D" id="3.40.190.10">
    <property type="entry name" value="Periplasmic binding protein-like II"/>
    <property type="match status" value="2"/>
</dbReference>
<dbReference type="GO" id="GO:0003700">
    <property type="term" value="F:DNA-binding transcription factor activity"/>
    <property type="evidence" value="ECO:0007669"/>
    <property type="project" value="InterPro"/>
</dbReference>
<dbReference type="GO" id="GO:0000976">
    <property type="term" value="F:transcription cis-regulatory region binding"/>
    <property type="evidence" value="ECO:0007669"/>
    <property type="project" value="TreeGrafter"/>
</dbReference>
<dbReference type="SUPFAM" id="SSF46785">
    <property type="entry name" value="Winged helix' DNA-binding domain"/>
    <property type="match status" value="1"/>
</dbReference>
<dbReference type="InterPro" id="IPR000847">
    <property type="entry name" value="LysR_HTH_N"/>
</dbReference>
<dbReference type="AlphaFoldDB" id="A0A944H670"/>
<keyword evidence="3" id="KW-0238">DNA-binding</keyword>
<evidence type="ECO:0000256" key="3">
    <source>
        <dbReference type="ARBA" id="ARBA00023125"/>
    </source>
</evidence>
<evidence type="ECO:0000259" key="5">
    <source>
        <dbReference type="PROSITE" id="PS50931"/>
    </source>
</evidence>
<keyword evidence="7" id="KW-1185">Reference proteome</keyword>
<comment type="caution">
    <text evidence="6">The sequence shown here is derived from an EMBL/GenBank/DDBJ whole genome shotgun (WGS) entry which is preliminary data.</text>
</comment>
<dbReference type="InterPro" id="IPR036390">
    <property type="entry name" value="WH_DNA-bd_sf"/>
</dbReference>
<dbReference type="Gene3D" id="1.10.10.10">
    <property type="entry name" value="Winged helix-like DNA-binding domain superfamily/Winged helix DNA-binding domain"/>
    <property type="match status" value="1"/>
</dbReference>
<dbReference type="PRINTS" id="PR00039">
    <property type="entry name" value="HTHLYSR"/>
</dbReference>
<dbReference type="PANTHER" id="PTHR30126:SF5">
    <property type="entry name" value="HTH-TYPE TRANSCRIPTIONAL ACTIVATOR CMPR"/>
    <property type="match status" value="1"/>
</dbReference>
<organism evidence="6 7">
    <name type="scientific">Denitromonas iodatirespirans</name>
    <dbReference type="NCBI Taxonomy" id="2795389"/>
    <lineage>
        <taxon>Bacteria</taxon>
        <taxon>Pseudomonadati</taxon>
        <taxon>Pseudomonadota</taxon>
        <taxon>Betaproteobacteria</taxon>
        <taxon>Rhodocyclales</taxon>
        <taxon>Zoogloeaceae</taxon>
        <taxon>Denitromonas</taxon>
    </lineage>
</organism>
<sequence>MKLEQRVSLKQLRALVAVADTGSFTLAARRLHITQPAVSMQLRELEAIVGEVLVDGRREIRLTLAGETLVRRAKEALSAIELAGIEILAGRGVAAGTIDIVAITTAEYFVPRLLAEFGRRYPDIRFRLSVVNRAEVYTMLDERRAAVAIMGKPPSNMAVRRIPFAPHLLSFVAAPDHPLAHKRNIPPASLTEERLLLRERGSGTRDHIERYLKRHGVNALRADELGSNETLKQAAMAGMGIAFLSHHTFSMEEAAGHLVRLDVQDTPVEREWNIVVRNDQPLSLAVTTLMNFLQSEGVDLIGASAGASADRG</sequence>
<dbReference type="PANTHER" id="PTHR30126">
    <property type="entry name" value="HTH-TYPE TRANSCRIPTIONAL REGULATOR"/>
    <property type="match status" value="1"/>
</dbReference>
<dbReference type="InterPro" id="IPR005119">
    <property type="entry name" value="LysR_subst-bd"/>
</dbReference>
<evidence type="ECO:0000313" key="6">
    <source>
        <dbReference type="EMBL" id="MBT0959858.1"/>
    </source>
</evidence>
<comment type="similarity">
    <text evidence="1">Belongs to the LysR transcriptional regulatory family.</text>
</comment>
<dbReference type="InterPro" id="IPR036388">
    <property type="entry name" value="WH-like_DNA-bd_sf"/>
</dbReference>
<evidence type="ECO:0000256" key="4">
    <source>
        <dbReference type="ARBA" id="ARBA00023163"/>
    </source>
</evidence>
<dbReference type="Pfam" id="PF00126">
    <property type="entry name" value="HTH_1"/>
    <property type="match status" value="1"/>
</dbReference>
<dbReference type="SUPFAM" id="SSF53850">
    <property type="entry name" value="Periplasmic binding protein-like II"/>
    <property type="match status" value="1"/>
</dbReference>
<dbReference type="EMBL" id="JAEKFT010000001">
    <property type="protein sequence ID" value="MBT0959858.1"/>
    <property type="molecule type" value="Genomic_DNA"/>
</dbReference>
<dbReference type="RefSeq" id="WP_214359604.1">
    <property type="nucleotide sequence ID" value="NZ_JAEKFT010000001.1"/>
</dbReference>
<keyword evidence="2" id="KW-0805">Transcription regulation</keyword>
<evidence type="ECO:0000313" key="7">
    <source>
        <dbReference type="Proteomes" id="UP000694660"/>
    </source>
</evidence>
<accession>A0A944H670</accession>
<dbReference type="PROSITE" id="PS50931">
    <property type="entry name" value="HTH_LYSR"/>
    <property type="match status" value="1"/>
</dbReference>
<reference evidence="7" key="1">
    <citation type="journal article" date="2022" name="ISME J.">
        <title>Genetic and phylogenetic analysis of dissimilatory iodate-reducing bacteria identifies potential niches across the world's oceans.</title>
        <authorList>
            <person name="Reyes-Umana V."/>
            <person name="Henning Z."/>
            <person name="Lee K."/>
            <person name="Barnum T.P."/>
            <person name="Coates J.D."/>
        </authorList>
    </citation>
    <scope>NUCLEOTIDE SEQUENCE [LARGE SCALE GENOMIC DNA]</scope>
    <source>
        <strain evidence="7">IR12</strain>
    </source>
</reference>